<dbReference type="GO" id="GO:0003677">
    <property type="term" value="F:DNA binding"/>
    <property type="evidence" value="ECO:0007669"/>
    <property type="project" value="UniProtKB-KW"/>
</dbReference>
<reference evidence="5 6" key="1">
    <citation type="journal article" date="2016" name="Nat. Commun.">
        <title>Thousands of microbial genomes shed light on interconnected biogeochemical processes in an aquifer system.</title>
        <authorList>
            <person name="Anantharaman K."/>
            <person name="Brown C.T."/>
            <person name="Hug L.A."/>
            <person name="Sharon I."/>
            <person name="Castelle C.J."/>
            <person name="Probst A.J."/>
            <person name="Thomas B.C."/>
            <person name="Singh A."/>
            <person name="Wilkins M.J."/>
            <person name="Karaoz U."/>
            <person name="Brodie E.L."/>
            <person name="Williams K.H."/>
            <person name="Hubbard S.S."/>
            <person name="Banfield J.F."/>
        </authorList>
    </citation>
    <scope>NUCLEOTIDE SEQUENCE [LARGE SCALE GENOMIC DNA]</scope>
</reference>
<dbReference type="InterPro" id="IPR003115">
    <property type="entry name" value="ParB_N"/>
</dbReference>
<protein>
    <recommendedName>
        <fullName evidence="4">ParB-like N-terminal domain-containing protein</fullName>
    </recommendedName>
</protein>
<accession>A0A1F5NKW5</accession>
<sequence length="292" mass="33316">MLPSDKERETRNVTLHSKIKADPQAKFRSPWDGQALLEIDVNNIVPNEFQPRRIFNPEKLQELAESIKEHGIIQPMVVTERDDGKYEILVGERRFRASKLAGLTKVPALVSPKINAEQKLEIALIENVQRAELNPIEEAKAYERLINEFGLKVIDIAKRVGKNQSTVSNLLRLLNLPVEVQRALIEEKIAEGQARPLLTLRDKEEMLEMFKVVMREGMKVRDIEAKVREISRRKIKVREMFTADPFLTSLENMLRGKLGTRVEVSKGAKGAGRITIEFFSDEELNNIVGKIS</sequence>
<keyword evidence="3" id="KW-0238">DNA-binding</keyword>
<dbReference type="GO" id="GO:0045881">
    <property type="term" value="P:positive regulation of sporulation resulting in formation of a cellular spore"/>
    <property type="evidence" value="ECO:0007669"/>
    <property type="project" value="TreeGrafter"/>
</dbReference>
<dbReference type="Pfam" id="PF02195">
    <property type="entry name" value="ParB_N"/>
    <property type="match status" value="1"/>
</dbReference>
<evidence type="ECO:0000256" key="2">
    <source>
        <dbReference type="ARBA" id="ARBA00022829"/>
    </source>
</evidence>
<dbReference type="SUPFAM" id="SSF110849">
    <property type="entry name" value="ParB/Sulfiredoxin"/>
    <property type="match status" value="1"/>
</dbReference>
<dbReference type="Pfam" id="PF17762">
    <property type="entry name" value="HTH_ParB"/>
    <property type="match status" value="1"/>
</dbReference>
<dbReference type="EMBL" id="MFEK01000014">
    <property type="protein sequence ID" value="OGE78347.1"/>
    <property type="molecule type" value="Genomic_DNA"/>
</dbReference>
<dbReference type="PANTHER" id="PTHR33375:SF1">
    <property type="entry name" value="CHROMOSOME-PARTITIONING PROTEIN PARB-RELATED"/>
    <property type="match status" value="1"/>
</dbReference>
<dbReference type="SUPFAM" id="SSF109709">
    <property type="entry name" value="KorB DNA-binding domain-like"/>
    <property type="match status" value="1"/>
</dbReference>
<dbReference type="FunFam" id="1.10.10.2830:FF:000001">
    <property type="entry name" value="Chromosome partitioning protein ParB"/>
    <property type="match status" value="1"/>
</dbReference>
<dbReference type="NCBIfam" id="TIGR00180">
    <property type="entry name" value="parB_part"/>
    <property type="match status" value="1"/>
</dbReference>
<evidence type="ECO:0000259" key="4">
    <source>
        <dbReference type="SMART" id="SM00470"/>
    </source>
</evidence>
<dbReference type="AlphaFoldDB" id="A0A1F5NKW5"/>
<organism evidence="5 6">
    <name type="scientific">Candidatus Doudnabacteria bacterium RIFCSPHIGHO2_01_FULL_46_14</name>
    <dbReference type="NCBI Taxonomy" id="1817824"/>
    <lineage>
        <taxon>Bacteria</taxon>
        <taxon>Candidatus Doudnaibacteriota</taxon>
    </lineage>
</organism>
<dbReference type="Proteomes" id="UP000176864">
    <property type="component" value="Unassembled WGS sequence"/>
</dbReference>
<dbReference type="InterPro" id="IPR041468">
    <property type="entry name" value="HTH_ParB/Spo0J"/>
</dbReference>
<dbReference type="InterPro" id="IPR057240">
    <property type="entry name" value="ParB_dimer_C"/>
</dbReference>
<dbReference type="CDD" id="cd16393">
    <property type="entry name" value="SPO0J_N"/>
    <property type="match status" value="1"/>
</dbReference>
<evidence type="ECO:0000256" key="1">
    <source>
        <dbReference type="ARBA" id="ARBA00006295"/>
    </source>
</evidence>
<dbReference type="SMART" id="SM00470">
    <property type="entry name" value="ParB"/>
    <property type="match status" value="1"/>
</dbReference>
<dbReference type="Gene3D" id="1.10.10.2830">
    <property type="match status" value="1"/>
</dbReference>
<dbReference type="InterPro" id="IPR050336">
    <property type="entry name" value="Chromosome_partition/occlusion"/>
</dbReference>
<comment type="caution">
    <text evidence="5">The sequence shown here is derived from an EMBL/GenBank/DDBJ whole genome shotgun (WGS) entry which is preliminary data.</text>
</comment>
<dbReference type="Gene3D" id="3.90.1530.30">
    <property type="match status" value="1"/>
</dbReference>
<dbReference type="Pfam" id="PF23552">
    <property type="entry name" value="ParB_C"/>
    <property type="match status" value="1"/>
</dbReference>
<name>A0A1F5NKW5_9BACT</name>
<dbReference type="STRING" id="1817824.A2751_03790"/>
<comment type="similarity">
    <text evidence="1">Belongs to the ParB family.</text>
</comment>
<dbReference type="GO" id="GO:0007059">
    <property type="term" value="P:chromosome segregation"/>
    <property type="evidence" value="ECO:0007669"/>
    <property type="project" value="UniProtKB-KW"/>
</dbReference>
<dbReference type="InterPro" id="IPR036086">
    <property type="entry name" value="ParB/Sulfiredoxin_sf"/>
</dbReference>
<proteinExistence type="inferred from homology"/>
<keyword evidence="2" id="KW-0159">Chromosome partition</keyword>
<dbReference type="PANTHER" id="PTHR33375">
    <property type="entry name" value="CHROMOSOME-PARTITIONING PROTEIN PARB-RELATED"/>
    <property type="match status" value="1"/>
</dbReference>
<dbReference type="FunFam" id="3.90.1530.30:FF:000001">
    <property type="entry name" value="Chromosome partitioning protein ParB"/>
    <property type="match status" value="1"/>
</dbReference>
<gene>
    <name evidence="5" type="ORF">A2751_03790</name>
</gene>
<dbReference type="InterPro" id="IPR004437">
    <property type="entry name" value="ParB/RepB/Spo0J"/>
</dbReference>
<evidence type="ECO:0000313" key="5">
    <source>
        <dbReference type="EMBL" id="OGE78347.1"/>
    </source>
</evidence>
<feature type="domain" description="ParB-like N-terminal" evidence="4">
    <location>
        <begin position="37"/>
        <end position="128"/>
    </location>
</feature>
<evidence type="ECO:0000313" key="6">
    <source>
        <dbReference type="Proteomes" id="UP000176864"/>
    </source>
</evidence>
<evidence type="ECO:0000256" key="3">
    <source>
        <dbReference type="ARBA" id="ARBA00023125"/>
    </source>
</evidence>
<dbReference type="GO" id="GO:0005694">
    <property type="term" value="C:chromosome"/>
    <property type="evidence" value="ECO:0007669"/>
    <property type="project" value="TreeGrafter"/>
</dbReference>